<dbReference type="AlphaFoldDB" id="A0A9P9GSR9"/>
<evidence type="ECO:0000256" key="2">
    <source>
        <dbReference type="SAM" id="Phobius"/>
    </source>
</evidence>
<keyword evidence="2" id="KW-1133">Transmembrane helix</keyword>
<name>A0A9P9GSR9_FUSSL</name>
<evidence type="ECO:0000256" key="1">
    <source>
        <dbReference type="SAM" id="MobiDB-lite"/>
    </source>
</evidence>
<protein>
    <submittedName>
        <fullName evidence="3">Uncharacterized protein</fullName>
    </submittedName>
</protein>
<dbReference type="Proteomes" id="UP000736672">
    <property type="component" value="Unassembled WGS sequence"/>
</dbReference>
<keyword evidence="2" id="KW-0812">Transmembrane</keyword>
<feature type="transmembrane region" description="Helical" evidence="2">
    <location>
        <begin position="130"/>
        <end position="155"/>
    </location>
</feature>
<dbReference type="PANTHER" id="PTHR35041">
    <property type="entry name" value="MEDIATOR OF RNA POLYMERASE II TRANSCRIPTION SUBUNIT 1"/>
    <property type="match status" value="1"/>
</dbReference>
<dbReference type="PANTHER" id="PTHR35041:SF6">
    <property type="entry name" value="FORMYLMETHIONINE DEFORMYLASE-LIKE PROTEIN-RELATED"/>
    <property type="match status" value="1"/>
</dbReference>
<comment type="caution">
    <text evidence="3">The sequence shown here is derived from an EMBL/GenBank/DDBJ whole genome shotgun (WGS) entry which is preliminary data.</text>
</comment>
<evidence type="ECO:0000313" key="3">
    <source>
        <dbReference type="EMBL" id="KAH7244795.1"/>
    </source>
</evidence>
<gene>
    <name evidence="3" type="ORF">B0J15DRAFT_597458</name>
</gene>
<feature type="region of interest" description="Disordered" evidence="1">
    <location>
        <begin position="183"/>
        <end position="202"/>
    </location>
</feature>
<proteinExistence type="predicted"/>
<evidence type="ECO:0000313" key="4">
    <source>
        <dbReference type="Proteomes" id="UP000736672"/>
    </source>
</evidence>
<accession>A0A9P9GSR9</accession>
<keyword evidence="4" id="KW-1185">Reference proteome</keyword>
<sequence length="702" mass="77281">MARHINRQIHWLTPVSMVGALLLGGLFALGHDLFYANLAGTAVAADSFDLAGAEVSRQQLNLAAGTTLAFLFKSSVVSAVSIAYFQAVWHVVKGSKRDIDISNMDVLLSALGNAISLVSFSTWLKGPLLLLIAVIAWLVPIVSIITPATLSVGFASPPDASLQVPHVAFTGLSLLRMMPRNPGRDMSPAPCRDRNNPNRPTECDNDLTNYLYNGPSDAVSKVVVATAAEGNIIAVDAPAPNSSWSLEFLAPALRCDEVTGNTRRRIEESITDFTDRYCEQAPGYVAWTPLNNEPDSLLPYALVENSKSGKMTEFVYNGFTIFDRQGRKAWEAVDKGQNERNDLVLFMAIVPAALKLGSRPDDRFACEMASKSRDEGQEVLSKALFDSTASVLRCDLRNSTYEAHFNVTNGNQQVKLKVKEIEEKPLDVITGVWGSNPDSNNTSCTPLNMDSECTFDPSILRHLSYQALMDAFTDMLIGSLTLRRRQEDDSLVFHGNTSVQSTVLTATPELQILSNLTLLSKDLPILQKVEPDEREWVYNGLWNGPGEQRTAPLKEALEELFQNVTISLMSSPLLQPNKHSAFKPQNTTVTFSTMHPVYIYARSRLWLAYGLGIACSTLIVGIGMVAIYMNGASFSNTFSTLLRLSRGASLSSEIEKVDLDGRDPLPEYIEDVKVKFSKGSVQTDEYIPMSEADEWEMEGRRQ</sequence>
<dbReference type="OrthoDB" id="5322539at2759"/>
<keyword evidence="2" id="KW-0472">Membrane</keyword>
<feature type="transmembrane region" description="Helical" evidence="2">
    <location>
        <begin position="63"/>
        <end position="85"/>
    </location>
</feature>
<dbReference type="EMBL" id="JAGTJS010000017">
    <property type="protein sequence ID" value="KAH7244795.1"/>
    <property type="molecule type" value="Genomic_DNA"/>
</dbReference>
<reference evidence="3" key="1">
    <citation type="journal article" date="2021" name="Nat. Commun.">
        <title>Genetic determinants of endophytism in the Arabidopsis root mycobiome.</title>
        <authorList>
            <person name="Mesny F."/>
            <person name="Miyauchi S."/>
            <person name="Thiergart T."/>
            <person name="Pickel B."/>
            <person name="Atanasova L."/>
            <person name="Karlsson M."/>
            <person name="Huettel B."/>
            <person name="Barry K.W."/>
            <person name="Haridas S."/>
            <person name="Chen C."/>
            <person name="Bauer D."/>
            <person name="Andreopoulos W."/>
            <person name="Pangilinan J."/>
            <person name="LaButti K."/>
            <person name="Riley R."/>
            <person name="Lipzen A."/>
            <person name="Clum A."/>
            <person name="Drula E."/>
            <person name="Henrissat B."/>
            <person name="Kohler A."/>
            <person name="Grigoriev I.V."/>
            <person name="Martin F.M."/>
            <person name="Hacquard S."/>
        </authorList>
    </citation>
    <scope>NUCLEOTIDE SEQUENCE</scope>
    <source>
        <strain evidence="3">FSSC 5 MPI-SDFR-AT-0091</strain>
    </source>
</reference>
<organism evidence="3 4">
    <name type="scientific">Fusarium solani</name>
    <name type="common">Filamentous fungus</name>
    <dbReference type="NCBI Taxonomy" id="169388"/>
    <lineage>
        <taxon>Eukaryota</taxon>
        <taxon>Fungi</taxon>
        <taxon>Dikarya</taxon>
        <taxon>Ascomycota</taxon>
        <taxon>Pezizomycotina</taxon>
        <taxon>Sordariomycetes</taxon>
        <taxon>Hypocreomycetidae</taxon>
        <taxon>Hypocreales</taxon>
        <taxon>Nectriaceae</taxon>
        <taxon>Fusarium</taxon>
        <taxon>Fusarium solani species complex</taxon>
    </lineage>
</organism>
<feature type="transmembrane region" description="Helical" evidence="2">
    <location>
        <begin position="606"/>
        <end position="629"/>
    </location>
</feature>